<dbReference type="AlphaFoldDB" id="W4K9Q8"/>
<dbReference type="HOGENOM" id="CLU_598587_0_0_1"/>
<feature type="region of interest" description="Disordered" evidence="1">
    <location>
        <begin position="34"/>
        <end position="88"/>
    </location>
</feature>
<accession>W4K9Q8</accession>
<feature type="compositionally biased region" description="Polar residues" evidence="1">
    <location>
        <begin position="61"/>
        <end position="73"/>
    </location>
</feature>
<proteinExistence type="predicted"/>
<protein>
    <submittedName>
        <fullName evidence="2">Uncharacterized protein</fullName>
    </submittedName>
</protein>
<dbReference type="EMBL" id="KI925457">
    <property type="protein sequence ID" value="ETW82489.1"/>
    <property type="molecule type" value="Genomic_DNA"/>
</dbReference>
<dbReference type="KEGG" id="hir:HETIRDRAFT_120768"/>
<feature type="region of interest" description="Disordered" evidence="1">
    <location>
        <begin position="314"/>
        <end position="337"/>
    </location>
</feature>
<name>W4K9Q8_HETIT</name>
<dbReference type="GeneID" id="20666713"/>
<evidence type="ECO:0000313" key="3">
    <source>
        <dbReference type="Proteomes" id="UP000030671"/>
    </source>
</evidence>
<feature type="compositionally biased region" description="Basic and acidic residues" evidence="1">
    <location>
        <begin position="43"/>
        <end position="60"/>
    </location>
</feature>
<reference evidence="2 3" key="1">
    <citation type="journal article" date="2012" name="New Phytol.">
        <title>Insight into trade-off between wood decay and parasitism from the genome of a fungal forest pathogen.</title>
        <authorList>
            <person name="Olson A."/>
            <person name="Aerts A."/>
            <person name="Asiegbu F."/>
            <person name="Belbahri L."/>
            <person name="Bouzid O."/>
            <person name="Broberg A."/>
            <person name="Canback B."/>
            <person name="Coutinho P.M."/>
            <person name="Cullen D."/>
            <person name="Dalman K."/>
            <person name="Deflorio G."/>
            <person name="van Diepen L.T."/>
            <person name="Dunand C."/>
            <person name="Duplessis S."/>
            <person name="Durling M."/>
            <person name="Gonthier P."/>
            <person name="Grimwood J."/>
            <person name="Fossdal C.G."/>
            <person name="Hansson D."/>
            <person name="Henrissat B."/>
            <person name="Hietala A."/>
            <person name="Himmelstrand K."/>
            <person name="Hoffmeister D."/>
            <person name="Hogberg N."/>
            <person name="James T.Y."/>
            <person name="Karlsson M."/>
            <person name="Kohler A."/>
            <person name="Kues U."/>
            <person name="Lee Y.H."/>
            <person name="Lin Y.C."/>
            <person name="Lind M."/>
            <person name="Lindquist E."/>
            <person name="Lombard V."/>
            <person name="Lucas S."/>
            <person name="Lunden K."/>
            <person name="Morin E."/>
            <person name="Murat C."/>
            <person name="Park J."/>
            <person name="Raffaello T."/>
            <person name="Rouze P."/>
            <person name="Salamov A."/>
            <person name="Schmutz J."/>
            <person name="Solheim H."/>
            <person name="Stahlberg J."/>
            <person name="Velez H."/>
            <person name="de Vries R.P."/>
            <person name="Wiebenga A."/>
            <person name="Woodward S."/>
            <person name="Yakovlev I."/>
            <person name="Garbelotto M."/>
            <person name="Martin F."/>
            <person name="Grigoriev I.V."/>
            <person name="Stenlid J."/>
        </authorList>
    </citation>
    <scope>NUCLEOTIDE SEQUENCE [LARGE SCALE GENOMIC DNA]</scope>
    <source>
        <strain evidence="2 3">TC 32-1</strain>
    </source>
</reference>
<dbReference type="InParanoid" id="W4K9Q8"/>
<feature type="compositionally biased region" description="Polar residues" evidence="1">
    <location>
        <begin position="269"/>
        <end position="284"/>
    </location>
</feature>
<evidence type="ECO:0000313" key="2">
    <source>
        <dbReference type="EMBL" id="ETW82489.1"/>
    </source>
</evidence>
<gene>
    <name evidence="2" type="ORF">HETIRDRAFT_120768</name>
</gene>
<dbReference type="RefSeq" id="XP_009544848.1">
    <property type="nucleotide sequence ID" value="XM_009546553.1"/>
</dbReference>
<dbReference type="eggNOG" id="ENOG502T1S7">
    <property type="taxonomic scope" value="Eukaryota"/>
</dbReference>
<keyword evidence="3" id="KW-1185">Reference proteome</keyword>
<evidence type="ECO:0000256" key="1">
    <source>
        <dbReference type="SAM" id="MobiDB-lite"/>
    </source>
</evidence>
<organism evidence="2 3">
    <name type="scientific">Heterobasidion irregulare (strain TC 32-1)</name>
    <dbReference type="NCBI Taxonomy" id="747525"/>
    <lineage>
        <taxon>Eukaryota</taxon>
        <taxon>Fungi</taxon>
        <taxon>Dikarya</taxon>
        <taxon>Basidiomycota</taxon>
        <taxon>Agaricomycotina</taxon>
        <taxon>Agaricomycetes</taxon>
        <taxon>Russulales</taxon>
        <taxon>Bondarzewiaceae</taxon>
        <taxon>Heterobasidion</taxon>
        <taxon>Heterobasidion annosum species complex</taxon>
    </lineage>
</organism>
<dbReference type="Proteomes" id="UP000030671">
    <property type="component" value="Unassembled WGS sequence"/>
</dbReference>
<feature type="region of interest" description="Disordered" evidence="1">
    <location>
        <begin position="269"/>
        <end position="295"/>
    </location>
</feature>
<sequence>MVLATAKQTWMSASTNQSQERALHTIIDEDNAISLTGHSSSLKKKEPSASPVIRKERQVSENRQSGNPQVNKETLSRRQVPADRQSGNFQAKEGHYVDKPMRHSQWSINPHPANSAGLFKCTRAEVAKSAQAKHSAKASVVQAKSQSTEAAKKSEAEGIKKLAQLEDQRHQEDCAEEAYLNASVDERDRNEDILATDGLVEANNLTAIDVDGSIHDRKISYQRHIHKDEEDSGIVSDDMDVMDGSTKSPASSKKLIFFPLISTVLKQKSARQGQQRTVELSNLSAPARKKSKGAQHSALEADWREKLAELVTNGCSRRGDPKPQTIPKEIKRGQGTDQTNALESEETVIYKYVQTGAWTKYQWSGNVRCGQEKGPTSPYQEGEKIMPSVPETSRVPHLIMEVGTGPTDSNRRLPQQFYVVPDVSISFFKHLEGGGRQVGCWTHWSHIRQKGGEVEFG</sequence>